<dbReference type="SUPFAM" id="SSF50475">
    <property type="entry name" value="FMN-binding split barrel"/>
    <property type="match status" value="1"/>
</dbReference>
<dbReference type="Gene3D" id="2.30.110.10">
    <property type="entry name" value="Electron Transport, Fmn-binding Protein, Chain A"/>
    <property type="match status" value="1"/>
</dbReference>
<dbReference type="InterPro" id="IPR012349">
    <property type="entry name" value="Split_barrel_FMN-bd"/>
</dbReference>
<dbReference type="InterPro" id="IPR055343">
    <property type="entry name" value="CREG_beta-barrel"/>
</dbReference>
<sequence>MYLRFDHPTHTTMRPDISFPLVAAASVVSAAFVQDPIAPQIWPHRIPTAYESAVMGRRILGLTKLGDIATVFPTSSTPESSYGLSGSIAGATSAPPAVAGLPITMMDYLADCEDSGNPTLLAISIATTFRNAAQGSNVTLSLRWIPPYPPAKRMSLVESLMSWLGFGEYKVNNKVDFSSEAFSSATPDTVPYSAANLPRVSLMGYIEPITPEQVGPAKLAKCFVERHPDAKYWLPGNPIHRSSWARLVVTHVYWVGGFGDRAYIGWIPVEDWNKVSVAEWEAITLPGEKPGWSEWMVGADVDL</sequence>
<accession>A0A2C5X1S0</accession>
<comment type="caution">
    <text evidence="2">The sequence shown here is derived from an EMBL/GenBank/DDBJ whole genome shotgun (WGS) entry which is preliminary data.</text>
</comment>
<gene>
    <name evidence="2" type="ORF">CFIMG_004077RAa</name>
</gene>
<evidence type="ECO:0000313" key="3">
    <source>
        <dbReference type="Proteomes" id="UP000222788"/>
    </source>
</evidence>
<evidence type="ECO:0000313" key="2">
    <source>
        <dbReference type="EMBL" id="PHH52076.1"/>
    </source>
</evidence>
<evidence type="ECO:0000259" key="1">
    <source>
        <dbReference type="Pfam" id="PF13883"/>
    </source>
</evidence>
<dbReference type="STRING" id="1035309.A0A2C5X1S0"/>
<dbReference type="OrthoDB" id="2138282at2759"/>
<dbReference type="Proteomes" id="UP000222788">
    <property type="component" value="Unassembled WGS sequence"/>
</dbReference>
<feature type="domain" description="CREG-like beta-barrel" evidence="1">
    <location>
        <begin position="48"/>
        <end position="273"/>
    </location>
</feature>
<reference evidence="2 3" key="1">
    <citation type="journal article" date="2013" name="Fungal Biol.">
        <title>Analysis of microsatellite markers in the genome of the plant pathogen Ceratocystis fimbriata.</title>
        <authorList>
            <person name="Simpson M.C."/>
            <person name="Wilken P.M."/>
            <person name="Coetzee M.P."/>
            <person name="Wingfield M.J."/>
            <person name="Wingfield B.D."/>
        </authorList>
    </citation>
    <scope>NUCLEOTIDE SEQUENCE [LARGE SCALE GENOMIC DNA]</scope>
    <source>
        <strain evidence="2 3">CBS 114723</strain>
    </source>
</reference>
<dbReference type="AlphaFoldDB" id="A0A2C5X1S0"/>
<dbReference type="PANTHER" id="PTHR37273">
    <property type="entry name" value="CHROMOSOME 8, WHOLE GENOME SHOTGUN SEQUENCE"/>
    <property type="match status" value="1"/>
</dbReference>
<organism evidence="2 3">
    <name type="scientific">Ceratocystis fimbriata CBS 114723</name>
    <dbReference type="NCBI Taxonomy" id="1035309"/>
    <lineage>
        <taxon>Eukaryota</taxon>
        <taxon>Fungi</taxon>
        <taxon>Dikarya</taxon>
        <taxon>Ascomycota</taxon>
        <taxon>Pezizomycotina</taxon>
        <taxon>Sordariomycetes</taxon>
        <taxon>Hypocreomycetidae</taxon>
        <taxon>Microascales</taxon>
        <taxon>Ceratocystidaceae</taxon>
        <taxon>Ceratocystis</taxon>
    </lineage>
</organism>
<reference evidence="2 3" key="2">
    <citation type="journal article" date="2013" name="IMA Fungus">
        <title>IMA Genome-F 1: Ceratocystis fimbriata: Draft nuclear genome sequence for the plant pathogen, Ceratocystis fimbriata.</title>
        <authorList>
            <person name="Wilken P.M."/>
            <person name="Steenkamp E.T."/>
            <person name="Wingfield M.J."/>
            <person name="de Beer Z.W."/>
            <person name="Wingfield B.D."/>
        </authorList>
    </citation>
    <scope>NUCLEOTIDE SEQUENCE [LARGE SCALE GENOMIC DNA]</scope>
    <source>
        <strain evidence="2 3">CBS 114723</strain>
    </source>
</reference>
<dbReference type="EMBL" id="APWK03000077">
    <property type="protein sequence ID" value="PHH52076.1"/>
    <property type="molecule type" value="Genomic_DNA"/>
</dbReference>
<keyword evidence="3" id="KW-1185">Reference proteome</keyword>
<name>A0A2C5X1S0_9PEZI</name>
<protein>
    <recommendedName>
        <fullName evidence="1">CREG-like beta-barrel domain-containing protein</fullName>
    </recommendedName>
</protein>
<dbReference type="Pfam" id="PF13883">
    <property type="entry name" value="CREG_beta-barrel"/>
    <property type="match status" value="1"/>
</dbReference>
<dbReference type="PANTHER" id="PTHR37273:SF1">
    <property type="entry name" value="ADL397C-AP"/>
    <property type="match status" value="1"/>
</dbReference>
<proteinExistence type="predicted"/>